<proteinExistence type="inferred from homology"/>
<dbReference type="GO" id="GO:0071025">
    <property type="term" value="P:RNA surveillance"/>
    <property type="evidence" value="ECO:0007669"/>
    <property type="project" value="InterPro"/>
</dbReference>
<dbReference type="Pfam" id="PF03465">
    <property type="entry name" value="eRF1_3"/>
    <property type="match status" value="1"/>
</dbReference>
<dbReference type="InterPro" id="IPR058547">
    <property type="entry name" value="Pelota_N"/>
</dbReference>
<dbReference type="Gene3D" id="3.30.420.60">
    <property type="entry name" value="eRF1 domain 2"/>
    <property type="match status" value="1"/>
</dbReference>
<dbReference type="InterPro" id="IPR005140">
    <property type="entry name" value="eRF1_Pelota-like_N"/>
</dbReference>
<dbReference type="Gene3D" id="2.30.30.870">
    <property type="entry name" value="Pelota, domain A"/>
    <property type="match status" value="1"/>
</dbReference>
<dbReference type="InterPro" id="IPR042226">
    <property type="entry name" value="eFR1_2_sf"/>
</dbReference>
<keyword evidence="4 6" id="KW-0963">Cytoplasm</keyword>
<gene>
    <name evidence="9" type="ORF">Din_041575</name>
</gene>
<dbReference type="SUPFAM" id="SSF159065">
    <property type="entry name" value="Dom34/Pelota N-terminal domain-like"/>
    <property type="match status" value="1"/>
</dbReference>
<accession>A0A5B7BUL4</accession>
<dbReference type="GO" id="GO:0005737">
    <property type="term" value="C:cytoplasm"/>
    <property type="evidence" value="ECO:0007669"/>
    <property type="project" value="UniProtKB-SubCell"/>
</dbReference>
<evidence type="ECO:0000256" key="3">
    <source>
        <dbReference type="ARBA" id="ARBA00009504"/>
    </source>
</evidence>
<dbReference type="SUPFAM" id="SSF53137">
    <property type="entry name" value="Translational machinery components"/>
    <property type="match status" value="1"/>
</dbReference>
<evidence type="ECO:0000256" key="7">
    <source>
        <dbReference type="SAM" id="MobiDB-lite"/>
    </source>
</evidence>
<dbReference type="GO" id="GO:0032790">
    <property type="term" value="P:ribosome disassembly"/>
    <property type="evidence" value="ECO:0007669"/>
    <property type="project" value="TreeGrafter"/>
</dbReference>
<dbReference type="NCBIfam" id="TIGR00111">
    <property type="entry name" value="pelota"/>
    <property type="match status" value="1"/>
</dbReference>
<evidence type="ECO:0000313" key="9">
    <source>
        <dbReference type="EMBL" id="MPA72134.1"/>
    </source>
</evidence>
<dbReference type="InterPro" id="IPR005142">
    <property type="entry name" value="eRF1_3"/>
</dbReference>
<dbReference type="InterPro" id="IPR005141">
    <property type="entry name" value="eRF1_2"/>
</dbReference>
<comment type="similarity">
    <text evidence="3 6">Belongs to the eukaryotic release factor 1 family. Pelota subfamily.</text>
</comment>
<dbReference type="FunFam" id="3.30.1330.30:FF:000008">
    <property type="entry name" value="Protein pelota homolog"/>
    <property type="match status" value="1"/>
</dbReference>
<dbReference type="Pfam" id="PF26356">
    <property type="entry name" value="Pelota_N"/>
    <property type="match status" value="1"/>
</dbReference>
<feature type="region of interest" description="Disordered" evidence="7">
    <location>
        <begin position="44"/>
        <end position="64"/>
    </location>
</feature>
<evidence type="ECO:0000256" key="4">
    <source>
        <dbReference type="ARBA" id="ARBA00022490"/>
    </source>
</evidence>
<protein>
    <recommendedName>
        <fullName evidence="6">Protein pelota homolog</fullName>
    </recommendedName>
</protein>
<evidence type="ECO:0000256" key="1">
    <source>
        <dbReference type="ARBA" id="ARBA00001968"/>
    </source>
</evidence>
<dbReference type="SMART" id="SM01194">
    <property type="entry name" value="eRF1_1"/>
    <property type="match status" value="1"/>
</dbReference>
<dbReference type="Pfam" id="PF03464">
    <property type="entry name" value="eRF1_2"/>
    <property type="match status" value="1"/>
</dbReference>
<dbReference type="GO" id="GO:0046872">
    <property type="term" value="F:metal ion binding"/>
    <property type="evidence" value="ECO:0007669"/>
    <property type="project" value="UniProtKB-KW"/>
</dbReference>
<feature type="domain" description="eRF1/Pelota-like N-terminal" evidence="8">
    <location>
        <begin position="1"/>
        <end position="136"/>
    </location>
</feature>
<dbReference type="GO" id="GO:0070966">
    <property type="term" value="P:nuclear-transcribed mRNA catabolic process, no-go decay"/>
    <property type="evidence" value="ECO:0007669"/>
    <property type="project" value="InterPro"/>
</dbReference>
<dbReference type="SUPFAM" id="SSF55315">
    <property type="entry name" value="L30e-like"/>
    <property type="match status" value="1"/>
</dbReference>
<dbReference type="InterPro" id="IPR004405">
    <property type="entry name" value="TF_pelota"/>
</dbReference>
<sequence>MKLLGKKIALNQPGTVNIIPEEPDDLWLAYNLISTGDIISTDTTRKIHQKSDSGDGKKSDNKNPSRVKLKLEIKITAVDYDKDSSALRVRGRNLVSNEHINTGTFHTLELEKNKEFELKKKVWDARAIDALTEGCDRSGGADLAVVLMHDGLAHMYLVGKSVTTLCAKIEGFSGHKSGSNKFFESVFRAFIKHVDFNTVRCVVIGSPGSIKDEFRRYLFSESQKLKLKSIEANKSRIVLANTSSGNKKSLKEVMNDTTVMNLIKGTKAAIDIRAMKEFTDMLSSNNSDRACYGPKSVEAAHELMAIETLMITDDLFRSAEIATRQKYIKLVQSVKNAGGKALVFSSVNVSGEQLSQLTGIAAILRFPLPDLDDMEL</sequence>
<dbReference type="AlphaFoldDB" id="A0A5B7BUL4"/>
<reference evidence="9" key="1">
    <citation type="submission" date="2019-08" db="EMBL/GenBank/DDBJ databases">
        <title>Reference gene set and small RNA set construction with multiple tissues from Davidia involucrata Baill.</title>
        <authorList>
            <person name="Yang H."/>
            <person name="Zhou C."/>
            <person name="Li G."/>
            <person name="Wang J."/>
            <person name="Gao P."/>
            <person name="Wang M."/>
            <person name="Wang R."/>
            <person name="Zhao Y."/>
        </authorList>
    </citation>
    <scope>NUCLEOTIDE SEQUENCE</scope>
    <source>
        <tissue evidence="9">Mixed with DoveR01_LX</tissue>
    </source>
</reference>
<dbReference type="EMBL" id="GHES01041575">
    <property type="protein sequence ID" value="MPA72134.1"/>
    <property type="molecule type" value="Transcribed_RNA"/>
</dbReference>
<comment type="cofactor">
    <cofactor evidence="1 6">
        <name>a divalent metal cation</name>
        <dbReference type="ChEBI" id="CHEBI:60240"/>
    </cofactor>
</comment>
<dbReference type="InterPro" id="IPR029064">
    <property type="entry name" value="Ribosomal_eL30-like_sf"/>
</dbReference>
<dbReference type="InterPro" id="IPR038069">
    <property type="entry name" value="Pelota/DOM34_N"/>
</dbReference>
<evidence type="ECO:0000256" key="5">
    <source>
        <dbReference type="ARBA" id="ARBA00022723"/>
    </source>
</evidence>
<dbReference type="GO" id="GO:0070481">
    <property type="term" value="P:nuclear-transcribed mRNA catabolic process, non-stop decay"/>
    <property type="evidence" value="ECO:0007669"/>
    <property type="project" value="InterPro"/>
</dbReference>
<evidence type="ECO:0000259" key="8">
    <source>
        <dbReference type="SMART" id="SM01194"/>
    </source>
</evidence>
<name>A0A5B7BUL4_DAVIN</name>
<evidence type="ECO:0000256" key="6">
    <source>
        <dbReference type="RuleBase" id="RU362019"/>
    </source>
</evidence>
<dbReference type="GO" id="GO:0070651">
    <property type="term" value="P:nonfunctional rRNA decay"/>
    <property type="evidence" value="ECO:0007669"/>
    <property type="project" value="TreeGrafter"/>
</dbReference>
<evidence type="ECO:0000256" key="2">
    <source>
        <dbReference type="ARBA" id="ARBA00004496"/>
    </source>
</evidence>
<dbReference type="PANTHER" id="PTHR10853:SF3">
    <property type="entry name" value="EUKARYOTIC RELEASE FACTOR 1 (ERF1) FAMILY PROTEIN"/>
    <property type="match status" value="1"/>
</dbReference>
<organism evidence="9">
    <name type="scientific">Davidia involucrata</name>
    <name type="common">Dove tree</name>
    <dbReference type="NCBI Taxonomy" id="16924"/>
    <lineage>
        <taxon>Eukaryota</taxon>
        <taxon>Viridiplantae</taxon>
        <taxon>Streptophyta</taxon>
        <taxon>Embryophyta</taxon>
        <taxon>Tracheophyta</taxon>
        <taxon>Spermatophyta</taxon>
        <taxon>Magnoliopsida</taxon>
        <taxon>eudicotyledons</taxon>
        <taxon>Gunneridae</taxon>
        <taxon>Pentapetalae</taxon>
        <taxon>asterids</taxon>
        <taxon>Cornales</taxon>
        <taxon>Nyssaceae</taxon>
        <taxon>Davidia</taxon>
    </lineage>
</organism>
<dbReference type="FunFam" id="2.30.30.870:FF:000002">
    <property type="entry name" value="Protein pelota homolog"/>
    <property type="match status" value="1"/>
</dbReference>
<comment type="subcellular location">
    <subcellularLocation>
        <location evidence="2 6">Cytoplasm</location>
    </subcellularLocation>
</comment>
<keyword evidence="5 6" id="KW-0479">Metal-binding</keyword>
<dbReference type="Gene3D" id="3.30.1330.30">
    <property type="match status" value="1"/>
</dbReference>
<dbReference type="PANTHER" id="PTHR10853">
    <property type="entry name" value="PELOTA"/>
    <property type="match status" value="1"/>
</dbReference>
<comment type="function">
    <text evidence="6">Component of the Pelota-HBS1L complex, a complex that recognizes stalled ribosomes and triggers the No-Go Decay (NGD) pathway. In the Pelota-HBS1L complex, pelo recognizes ribosomes stalled at the 3' end of an mRNA and engages stalled ribosomes by destabilizing mRNA in the mRNA channel.</text>
</comment>